<dbReference type="InterPro" id="IPR029017">
    <property type="entry name" value="Enolase-like_N"/>
</dbReference>
<dbReference type="PANTHER" id="PTHR48080:SF2">
    <property type="entry name" value="D-GALACTONATE DEHYDRATASE"/>
    <property type="match status" value="1"/>
</dbReference>
<dbReference type="SUPFAM" id="SSF54826">
    <property type="entry name" value="Enolase N-terminal domain-like"/>
    <property type="match status" value="1"/>
</dbReference>
<feature type="domain" description="Mandelate racemase/muconate lactonizing enzyme C-terminal" evidence="2">
    <location>
        <begin position="148"/>
        <end position="243"/>
    </location>
</feature>
<dbReference type="AlphaFoldDB" id="A0A5C6E0G4"/>
<dbReference type="SUPFAM" id="SSF51604">
    <property type="entry name" value="Enolase C-terminal domain-like"/>
    <property type="match status" value="1"/>
</dbReference>
<protein>
    <submittedName>
        <fullName evidence="3">Putative isomerase YitF</fullName>
        <ecNumber evidence="3">5.-.-.-</ecNumber>
    </submittedName>
</protein>
<dbReference type="Gene3D" id="3.30.390.10">
    <property type="entry name" value="Enolase-like, N-terminal domain"/>
    <property type="match status" value="1"/>
</dbReference>
<evidence type="ECO:0000259" key="2">
    <source>
        <dbReference type="SMART" id="SM00922"/>
    </source>
</evidence>
<dbReference type="Pfam" id="PF02746">
    <property type="entry name" value="MR_MLE_N"/>
    <property type="match status" value="1"/>
</dbReference>
<dbReference type="InterPro" id="IPR013342">
    <property type="entry name" value="Mandelate_racemase_C"/>
</dbReference>
<dbReference type="InterPro" id="IPR036849">
    <property type="entry name" value="Enolase-like_C_sf"/>
</dbReference>
<dbReference type="Proteomes" id="UP000319143">
    <property type="component" value="Unassembled WGS sequence"/>
</dbReference>
<proteinExistence type="predicted"/>
<dbReference type="InterPro" id="IPR013341">
    <property type="entry name" value="Mandelate_racemase_N_dom"/>
</dbReference>
<dbReference type="EC" id="5.-.-.-" evidence="3"/>
<evidence type="ECO:0000256" key="1">
    <source>
        <dbReference type="ARBA" id="ARBA00023239"/>
    </source>
</evidence>
<reference evidence="3 4" key="1">
    <citation type="submission" date="2019-02" db="EMBL/GenBank/DDBJ databases">
        <title>Deep-cultivation of Planctomycetes and their phenomic and genomic characterization uncovers novel biology.</title>
        <authorList>
            <person name="Wiegand S."/>
            <person name="Jogler M."/>
            <person name="Boedeker C."/>
            <person name="Pinto D."/>
            <person name="Vollmers J."/>
            <person name="Rivas-Marin E."/>
            <person name="Kohn T."/>
            <person name="Peeters S.H."/>
            <person name="Heuer A."/>
            <person name="Rast P."/>
            <person name="Oberbeckmann S."/>
            <person name="Bunk B."/>
            <person name="Jeske O."/>
            <person name="Meyerdierks A."/>
            <person name="Storesund J.E."/>
            <person name="Kallscheuer N."/>
            <person name="Luecker S."/>
            <person name="Lage O.M."/>
            <person name="Pohl T."/>
            <person name="Merkel B.J."/>
            <person name="Hornburger P."/>
            <person name="Mueller R.-W."/>
            <person name="Bruemmer F."/>
            <person name="Labrenz M."/>
            <person name="Spormann A.M."/>
            <person name="Op Den Camp H."/>
            <person name="Overmann J."/>
            <person name="Amann R."/>
            <person name="Jetten M.S.M."/>
            <person name="Mascher T."/>
            <person name="Medema M.H."/>
            <person name="Devos D.P."/>
            <person name="Kaster A.-K."/>
            <person name="Ovreas L."/>
            <person name="Rohde M."/>
            <person name="Galperin M.Y."/>
            <person name="Jogler C."/>
        </authorList>
    </citation>
    <scope>NUCLEOTIDE SEQUENCE [LARGE SCALE GENOMIC DNA]</scope>
    <source>
        <strain evidence="3 4">Poly41</strain>
    </source>
</reference>
<dbReference type="EMBL" id="SJPV01000001">
    <property type="protein sequence ID" value="TWU42350.1"/>
    <property type="molecule type" value="Genomic_DNA"/>
</dbReference>
<keyword evidence="3" id="KW-0413">Isomerase</keyword>
<dbReference type="GO" id="GO:0009063">
    <property type="term" value="P:amino acid catabolic process"/>
    <property type="evidence" value="ECO:0007669"/>
    <property type="project" value="InterPro"/>
</dbReference>
<dbReference type="OrthoDB" id="9785902at2"/>
<evidence type="ECO:0000313" key="3">
    <source>
        <dbReference type="EMBL" id="TWU42350.1"/>
    </source>
</evidence>
<evidence type="ECO:0000313" key="4">
    <source>
        <dbReference type="Proteomes" id="UP000319143"/>
    </source>
</evidence>
<keyword evidence="4" id="KW-1185">Reference proteome</keyword>
<dbReference type="GO" id="GO:0016829">
    <property type="term" value="F:lyase activity"/>
    <property type="evidence" value="ECO:0007669"/>
    <property type="project" value="UniProtKB-KW"/>
</dbReference>
<dbReference type="SMART" id="SM00922">
    <property type="entry name" value="MR_MLE"/>
    <property type="match status" value="1"/>
</dbReference>
<dbReference type="SFLD" id="SFLDS00001">
    <property type="entry name" value="Enolase"/>
    <property type="match status" value="1"/>
</dbReference>
<dbReference type="InterPro" id="IPR034593">
    <property type="entry name" value="DgoD-like"/>
</dbReference>
<name>A0A5C6E0G4_9BACT</name>
<dbReference type="RefSeq" id="WP_146524433.1">
    <property type="nucleotide sequence ID" value="NZ_SJPV01000001.1"/>
</dbReference>
<keyword evidence="1" id="KW-0456">Lyase</keyword>
<comment type="caution">
    <text evidence="3">The sequence shown here is derived from an EMBL/GenBank/DDBJ whole genome shotgun (WGS) entry which is preliminary data.</text>
</comment>
<dbReference type="CDD" id="cd03316">
    <property type="entry name" value="MR_like"/>
    <property type="match status" value="1"/>
</dbReference>
<gene>
    <name evidence="3" type="primary">yitF</name>
    <name evidence="3" type="ORF">Poly41_06470</name>
</gene>
<dbReference type="Gene3D" id="3.20.20.120">
    <property type="entry name" value="Enolase-like C-terminal domain"/>
    <property type="match status" value="1"/>
</dbReference>
<dbReference type="GO" id="GO:0016853">
    <property type="term" value="F:isomerase activity"/>
    <property type="evidence" value="ECO:0007669"/>
    <property type="project" value="UniProtKB-KW"/>
</dbReference>
<dbReference type="PANTHER" id="PTHR48080">
    <property type="entry name" value="D-GALACTONATE DEHYDRATASE-RELATED"/>
    <property type="match status" value="1"/>
</dbReference>
<dbReference type="SFLD" id="SFLDG00179">
    <property type="entry name" value="mandelate_racemase"/>
    <property type="match status" value="1"/>
</dbReference>
<dbReference type="PROSITE" id="PS00908">
    <property type="entry name" value="MR_MLE_1"/>
    <property type="match status" value="1"/>
</dbReference>
<organism evidence="3 4">
    <name type="scientific">Novipirellula artificiosorum</name>
    <dbReference type="NCBI Taxonomy" id="2528016"/>
    <lineage>
        <taxon>Bacteria</taxon>
        <taxon>Pseudomonadati</taxon>
        <taxon>Planctomycetota</taxon>
        <taxon>Planctomycetia</taxon>
        <taxon>Pirellulales</taxon>
        <taxon>Pirellulaceae</taxon>
        <taxon>Novipirellula</taxon>
    </lineage>
</organism>
<dbReference type="Pfam" id="PF13378">
    <property type="entry name" value="MR_MLE_C"/>
    <property type="match status" value="1"/>
</dbReference>
<sequence length="384" mass="42796">MKIKCIRTHHLRDHLETPFGFSQWFYDTRNTLWVEIVAEDGTTGWGECYGPSEVYQAAITSFYAPRLMGQDALATDVLWHTMWRASLDFARGGIMMGAMSGIDMALWDLRGKTLGVSVSDLMGGRYVDQVPCYATGMYFKEMSEADLILSIVEEATCYEQQGFQALKIKVGKNLAFDIRQVEAMRKALPNMTMMADSNHAYDLPEAIQIGRVLSEHGFGWFEEPLSPEFENQFRQLQDKVDIPIATGECEQTRYGFQRLLSTGGVQIAQPDLAYCGGISEALKIRSLASSMGINVVPHCWGTMLNLAAATHFLASGYREPGRKEVAPSLLEYDRTPNALRDELFDVPVRVENGVAQVPTGPGLGVTVKEDAMKSFEVRETEVKA</sequence>
<dbReference type="InterPro" id="IPR029065">
    <property type="entry name" value="Enolase_C-like"/>
</dbReference>
<dbReference type="InterPro" id="IPR018110">
    <property type="entry name" value="Mandel_Rmase/mucon_lact_enz_CS"/>
</dbReference>
<accession>A0A5C6E0G4</accession>